<accession>M0A342</accession>
<proteinExistence type="predicted"/>
<protein>
    <submittedName>
        <fullName evidence="1">Uncharacterized protein</fullName>
    </submittedName>
</protein>
<gene>
    <name evidence="1" type="ORF">C482_19491</name>
</gene>
<dbReference type="EMBL" id="AOIN01000099">
    <property type="protein sequence ID" value="ELY93190.1"/>
    <property type="molecule type" value="Genomic_DNA"/>
</dbReference>
<name>M0A342_9EURY</name>
<evidence type="ECO:0000313" key="1">
    <source>
        <dbReference type="EMBL" id="ELY93190.1"/>
    </source>
</evidence>
<dbReference type="AlphaFoldDB" id="M0A342"/>
<evidence type="ECO:0000313" key="2">
    <source>
        <dbReference type="Proteomes" id="UP000011693"/>
    </source>
</evidence>
<dbReference type="Proteomes" id="UP000011693">
    <property type="component" value="Unassembled WGS sequence"/>
</dbReference>
<comment type="caution">
    <text evidence="1">The sequence shown here is derived from an EMBL/GenBank/DDBJ whole genome shotgun (WGS) entry which is preliminary data.</text>
</comment>
<reference evidence="1 2" key="1">
    <citation type="journal article" date="2014" name="PLoS Genet.">
        <title>Phylogenetically driven sequencing of extremely halophilic archaea reveals strategies for static and dynamic osmo-response.</title>
        <authorList>
            <person name="Becker E.A."/>
            <person name="Seitzer P.M."/>
            <person name="Tritt A."/>
            <person name="Larsen D."/>
            <person name="Krusor M."/>
            <person name="Yao A.I."/>
            <person name="Wu D."/>
            <person name="Madern D."/>
            <person name="Eisen J.A."/>
            <person name="Darling A.E."/>
            <person name="Facciotti M.T."/>
        </authorList>
    </citation>
    <scope>NUCLEOTIDE SEQUENCE [LARGE SCALE GENOMIC DNA]</scope>
    <source>
        <strain evidence="1 2">JCM 10990</strain>
    </source>
</reference>
<keyword evidence="2" id="KW-1185">Reference proteome</keyword>
<dbReference type="STRING" id="1227492.C482_19491"/>
<sequence>MLHDVEAISEVQSVLDELGYENIPRKYSAAKTDFGPEPNDATVTSVDFEYGALQVMEAGGSVLVNFTFESVEDVPSSEYRSIPIESIPAESDAWLYGHENGTLLYRTATPDERDNVQSLFPDGDLSEASIYTHEDTDRFFVERTDEKSLESDETDPTSYHVSIENELVTPAPESSDGIGTRVVSGNPVKEAAERIARQFAKSLGWNSLDGVTDECAAAIGGCLDGLWSTVDCYKCRPVCALGLTGKAAVVCFLCVGATCVNLKSASGCATAARCVDRNE</sequence>
<organism evidence="1 2">
    <name type="scientific">Natrialba chahannaoensis JCM 10990</name>
    <dbReference type="NCBI Taxonomy" id="1227492"/>
    <lineage>
        <taxon>Archaea</taxon>
        <taxon>Methanobacteriati</taxon>
        <taxon>Methanobacteriota</taxon>
        <taxon>Stenosarchaea group</taxon>
        <taxon>Halobacteria</taxon>
        <taxon>Halobacteriales</taxon>
        <taxon>Natrialbaceae</taxon>
        <taxon>Natrialba</taxon>
    </lineage>
</organism>